<dbReference type="AlphaFoldDB" id="A0A8E2J419"/>
<keyword evidence="1" id="KW-0812">Transmembrane</keyword>
<sequence length="116" mass="13585">MPSLTAVVFAIVGGCILVTILLSYTIWSIRHDQAEIQRQWRSHQRTDRYTHQHLERNQRRAQRVNPVFAMPVQDFGEQKECLLPVCDNKNLADVHISEELEMVELAEKVVREFEAR</sequence>
<dbReference type="Proteomes" id="UP000250043">
    <property type="component" value="Unassembled WGS sequence"/>
</dbReference>
<gene>
    <name evidence="2" type="ORF">OBBRIDRAFT_801382</name>
</gene>
<dbReference type="EMBL" id="KV722346">
    <property type="protein sequence ID" value="OCH94205.1"/>
    <property type="molecule type" value="Genomic_DNA"/>
</dbReference>
<keyword evidence="1" id="KW-1133">Transmembrane helix</keyword>
<keyword evidence="3" id="KW-1185">Reference proteome</keyword>
<accession>A0A8E2J419</accession>
<organism evidence="2 3">
    <name type="scientific">Obba rivulosa</name>
    <dbReference type="NCBI Taxonomy" id="1052685"/>
    <lineage>
        <taxon>Eukaryota</taxon>
        <taxon>Fungi</taxon>
        <taxon>Dikarya</taxon>
        <taxon>Basidiomycota</taxon>
        <taxon>Agaricomycotina</taxon>
        <taxon>Agaricomycetes</taxon>
        <taxon>Polyporales</taxon>
        <taxon>Gelatoporiaceae</taxon>
        <taxon>Obba</taxon>
    </lineage>
</organism>
<evidence type="ECO:0000313" key="2">
    <source>
        <dbReference type="EMBL" id="OCH94205.1"/>
    </source>
</evidence>
<evidence type="ECO:0000313" key="3">
    <source>
        <dbReference type="Proteomes" id="UP000250043"/>
    </source>
</evidence>
<name>A0A8E2J419_9APHY</name>
<keyword evidence="1" id="KW-0472">Membrane</keyword>
<proteinExistence type="predicted"/>
<feature type="transmembrane region" description="Helical" evidence="1">
    <location>
        <begin position="6"/>
        <end position="29"/>
    </location>
</feature>
<evidence type="ECO:0000256" key="1">
    <source>
        <dbReference type="SAM" id="Phobius"/>
    </source>
</evidence>
<reference evidence="2 3" key="1">
    <citation type="submission" date="2016-07" db="EMBL/GenBank/DDBJ databases">
        <title>Draft genome of the white-rot fungus Obba rivulosa 3A-2.</title>
        <authorList>
            <consortium name="DOE Joint Genome Institute"/>
            <person name="Miettinen O."/>
            <person name="Riley R."/>
            <person name="Acob R."/>
            <person name="Barry K."/>
            <person name="Cullen D."/>
            <person name="De Vries R."/>
            <person name="Hainaut M."/>
            <person name="Hatakka A."/>
            <person name="Henrissat B."/>
            <person name="Hilden K."/>
            <person name="Kuo R."/>
            <person name="Labutti K."/>
            <person name="Lipzen A."/>
            <person name="Makela M.R."/>
            <person name="Sandor L."/>
            <person name="Spatafora J.W."/>
            <person name="Grigoriev I.V."/>
            <person name="Hibbett D.S."/>
        </authorList>
    </citation>
    <scope>NUCLEOTIDE SEQUENCE [LARGE SCALE GENOMIC DNA]</scope>
    <source>
        <strain evidence="2 3">3A-2</strain>
    </source>
</reference>
<protein>
    <submittedName>
        <fullName evidence="2">Uncharacterized protein</fullName>
    </submittedName>
</protein>